<keyword evidence="10" id="KW-1185">Reference proteome</keyword>
<dbReference type="InterPro" id="IPR011990">
    <property type="entry name" value="TPR-like_helical_dom_sf"/>
</dbReference>
<dbReference type="GO" id="GO:0005829">
    <property type="term" value="C:cytosol"/>
    <property type="evidence" value="ECO:0007669"/>
    <property type="project" value="TreeGrafter"/>
</dbReference>
<dbReference type="PROSITE" id="PS50005">
    <property type="entry name" value="TPR"/>
    <property type="match status" value="2"/>
</dbReference>
<dbReference type="SUPFAM" id="SSF48452">
    <property type="entry name" value="TPR-like"/>
    <property type="match status" value="1"/>
</dbReference>
<sequence length="785" mass="87054">MSGLHDLVAGGGECSTSNPMASFMKQFQKDRSLEQDRINAMEAGPLVGKQAFRSTKGKAPNYSQDFFMPESDPLAPMAADQFQFPEMQRELELLPDLPASVSHPAMVGDPALANGNWASEFLTHHRPSAGIQGSHGGPPPDFAEFEQVFHAHHGQPPASVMVGHRELLNEYLKSEPQQRALASVPLDHAATAAFDQAFDHAERRIQADNATISDQDWAQQFKAASEVSAHKPMDTPLPTQASQWVEEFNQMQSDSMAAPATTDDGLAAQASSLLNSLDLENDPKLRKSKFVYFMEKLRDNDFVVEGDQVVDKTKQQDWASEFSQTTGNQPSWTDEFEKRMDARRAEDHADGGMWSQEFAKGLEKNWAEEFETQGGGAASSTAADWAKEFAQDTDFRDIEDAFNNSQLMEEWVDEYRKNIAHLAQDPVDQEWDAMQKQWEKENPAVGMGYRADRDQYHNYAFESDNPFLASDSTLPDDTTIAHMDLGDAILALEARVQQNPQDARAWHSLGIRQQENEQDALAIASLRKAVGLGAGLTNAYIDLAVSYTNENCRLDAYDALESWISSHSKYQSLLGTSATGKPPLQQQKDPHQRHQYIENLYLQAVRQNPQPETMDPDVQVALGVLSHVVEDYDKATDCFQTALNLRPDDYLLWNKLGATLANSRQPQKAMDAYFTALELKPSYIRARYNLAISSINLGLHREAAEHLLGALALQKRSAATMNSLGDQSAEGSAGQPAVGAPAGPAAISSNLWSTLKMTMQILDHPDLAEACDHQSLDEFQGRFDF</sequence>
<evidence type="ECO:0000313" key="10">
    <source>
        <dbReference type="Proteomes" id="UP001151582"/>
    </source>
</evidence>
<evidence type="ECO:0000256" key="6">
    <source>
        <dbReference type="ARBA" id="ARBA00022803"/>
    </source>
</evidence>
<keyword evidence="7" id="KW-0576">Peroxisome</keyword>
<dbReference type="InterPro" id="IPR019734">
    <property type="entry name" value="TPR_rpt"/>
</dbReference>
<comment type="similarity">
    <text evidence="3">Belongs to the peroxisomal targeting signal receptor family.</text>
</comment>
<organism evidence="9 10">
    <name type="scientific">Dimargaris verticillata</name>
    <dbReference type="NCBI Taxonomy" id="2761393"/>
    <lineage>
        <taxon>Eukaryota</taxon>
        <taxon>Fungi</taxon>
        <taxon>Fungi incertae sedis</taxon>
        <taxon>Zoopagomycota</taxon>
        <taxon>Kickxellomycotina</taxon>
        <taxon>Dimargaritomycetes</taxon>
        <taxon>Dimargaritales</taxon>
        <taxon>Dimargaritaceae</taxon>
        <taxon>Dimargaris</taxon>
    </lineage>
</organism>
<evidence type="ECO:0000256" key="5">
    <source>
        <dbReference type="ARBA" id="ARBA00022737"/>
    </source>
</evidence>
<gene>
    <name evidence="9" type="ORF">H4R34_000377</name>
</gene>
<evidence type="ECO:0000256" key="1">
    <source>
        <dbReference type="ARBA" id="ARBA00004275"/>
    </source>
</evidence>
<comment type="caution">
    <text evidence="9">The sequence shown here is derived from an EMBL/GenBank/DDBJ whole genome shotgun (WGS) entry which is preliminary data.</text>
</comment>
<proteinExistence type="inferred from homology"/>
<dbReference type="PANTHER" id="PTHR10130">
    <property type="entry name" value="PEROXISOMAL TARGETING SIGNAL 1 RECEPTOR PEX5"/>
    <property type="match status" value="1"/>
</dbReference>
<evidence type="ECO:0000256" key="4">
    <source>
        <dbReference type="ARBA" id="ARBA00022490"/>
    </source>
</evidence>
<evidence type="ECO:0000256" key="2">
    <source>
        <dbReference type="ARBA" id="ARBA00004496"/>
    </source>
</evidence>
<dbReference type="Proteomes" id="UP001151582">
    <property type="component" value="Unassembled WGS sequence"/>
</dbReference>
<keyword evidence="6 8" id="KW-0802">TPR repeat</keyword>
<dbReference type="GO" id="GO:0005052">
    <property type="term" value="F:peroxisome matrix targeting signal-1 binding"/>
    <property type="evidence" value="ECO:0007669"/>
    <property type="project" value="TreeGrafter"/>
</dbReference>
<keyword evidence="5" id="KW-0677">Repeat</keyword>
<dbReference type="Gene3D" id="1.25.40.10">
    <property type="entry name" value="Tetratricopeptide repeat domain"/>
    <property type="match status" value="1"/>
</dbReference>
<dbReference type="GO" id="GO:0016560">
    <property type="term" value="P:protein import into peroxisome matrix, docking"/>
    <property type="evidence" value="ECO:0007669"/>
    <property type="project" value="TreeGrafter"/>
</dbReference>
<feature type="repeat" description="TPR" evidence="8">
    <location>
        <begin position="650"/>
        <end position="683"/>
    </location>
</feature>
<dbReference type="EMBL" id="JANBQB010000008">
    <property type="protein sequence ID" value="KAJ1984926.1"/>
    <property type="molecule type" value="Genomic_DNA"/>
</dbReference>
<evidence type="ECO:0000256" key="3">
    <source>
        <dbReference type="ARBA" id="ARBA00005348"/>
    </source>
</evidence>
<evidence type="ECO:0000256" key="7">
    <source>
        <dbReference type="ARBA" id="ARBA00023140"/>
    </source>
</evidence>
<evidence type="ECO:0000256" key="8">
    <source>
        <dbReference type="PROSITE-ProRule" id="PRU00339"/>
    </source>
</evidence>
<dbReference type="GO" id="GO:0005778">
    <property type="term" value="C:peroxisomal membrane"/>
    <property type="evidence" value="ECO:0007669"/>
    <property type="project" value="TreeGrafter"/>
</dbReference>
<name>A0A9W8BBZ0_9FUNG</name>
<protein>
    <recommendedName>
        <fullName evidence="11">Peroxisomal targeting signal receptor</fullName>
    </recommendedName>
</protein>
<dbReference type="OrthoDB" id="10006023at2759"/>
<reference evidence="9" key="1">
    <citation type="submission" date="2022-07" db="EMBL/GenBank/DDBJ databases">
        <title>Phylogenomic reconstructions and comparative analyses of Kickxellomycotina fungi.</title>
        <authorList>
            <person name="Reynolds N.K."/>
            <person name="Stajich J.E."/>
            <person name="Barry K."/>
            <person name="Grigoriev I.V."/>
            <person name="Crous P."/>
            <person name="Smith M.E."/>
        </authorList>
    </citation>
    <scope>NUCLEOTIDE SEQUENCE</scope>
    <source>
        <strain evidence="9">RSA 567</strain>
    </source>
</reference>
<feature type="repeat" description="TPR" evidence="8">
    <location>
        <begin position="616"/>
        <end position="649"/>
    </location>
</feature>
<evidence type="ECO:0000313" key="9">
    <source>
        <dbReference type="EMBL" id="KAJ1984926.1"/>
    </source>
</evidence>
<keyword evidence="4" id="KW-0963">Cytoplasm</keyword>
<evidence type="ECO:0008006" key="11">
    <source>
        <dbReference type="Google" id="ProtNLM"/>
    </source>
</evidence>
<dbReference type="AlphaFoldDB" id="A0A9W8BBZ0"/>
<accession>A0A9W8BBZ0</accession>
<comment type="subcellular location">
    <subcellularLocation>
        <location evidence="2">Cytoplasm</location>
    </subcellularLocation>
    <subcellularLocation>
        <location evidence="1">Peroxisome</location>
    </subcellularLocation>
</comment>
<dbReference type="PANTHER" id="PTHR10130:SF0">
    <property type="entry name" value="GH08708P"/>
    <property type="match status" value="1"/>
</dbReference>
<dbReference type="InterPro" id="IPR024111">
    <property type="entry name" value="PEX5/PEX5L"/>
</dbReference>
<dbReference type="SMART" id="SM00028">
    <property type="entry name" value="TPR"/>
    <property type="match status" value="4"/>
</dbReference>